<gene>
    <name evidence="1" type="ORF">SCF082_LOCUS29482</name>
</gene>
<name>A0ABP0MW65_9DINO</name>
<feature type="non-terminal residue" evidence="1">
    <location>
        <position position="115"/>
    </location>
</feature>
<dbReference type="EMBL" id="CAXAMM010023825">
    <property type="protein sequence ID" value="CAK9054264.1"/>
    <property type="molecule type" value="Genomic_DNA"/>
</dbReference>
<dbReference type="Proteomes" id="UP001642464">
    <property type="component" value="Unassembled WGS sequence"/>
</dbReference>
<sequence length="115" mass="13725">MEKAQTFERSKHAPLLDDLAYNGETFATVYLEFFFDGSPEEIQDQEEVFKQAFEHMIEEQLQEQRVTQFRQKLAARRRRGQGSTEAGDEEWIWPWNHERVEEELQAVRQQPVEPP</sequence>
<evidence type="ECO:0000313" key="2">
    <source>
        <dbReference type="Proteomes" id="UP001642464"/>
    </source>
</evidence>
<keyword evidence="2" id="KW-1185">Reference proteome</keyword>
<protein>
    <submittedName>
        <fullName evidence="1">Uncharacterized protein</fullName>
    </submittedName>
</protein>
<comment type="caution">
    <text evidence="1">The sequence shown here is derived from an EMBL/GenBank/DDBJ whole genome shotgun (WGS) entry which is preliminary data.</text>
</comment>
<organism evidence="1 2">
    <name type="scientific">Durusdinium trenchii</name>
    <dbReference type="NCBI Taxonomy" id="1381693"/>
    <lineage>
        <taxon>Eukaryota</taxon>
        <taxon>Sar</taxon>
        <taxon>Alveolata</taxon>
        <taxon>Dinophyceae</taxon>
        <taxon>Suessiales</taxon>
        <taxon>Symbiodiniaceae</taxon>
        <taxon>Durusdinium</taxon>
    </lineage>
</organism>
<proteinExistence type="predicted"/>
<reference evidence="1 2" key="1">
    <citation type="submission" date="2024-02" db="EMBL/GenBank/DDBJ databases">
        <authorList>
            <person name="Chen Y."/>
            <person name="Shah S."/>
            <person name="Dougan E. K."/>
            <person name="Thang M."/>
            <person name="Chan C."/>
        </authorList>
    </citation>
    <scope>NUCLEOTIDE SEQUENCE [LARGE SCALE GENOMIC DNA]</scope>
</reference>
<accession>A0ABP0MW65</accession>
<evidence type="ECO:0000313" key="1">
    <source>
        <dbReference type="EMBL" id="CAK9054264.1"/>
    </source>
</evidence>